<dbReference type="Proteomes" id="UP001557470">
    <property type="component" value="Unassembled WGS sequence"/>
</dbReference>
<name>A0ABD0WME5_UMBPY</name>
<proteinExistence type="predicted"/>
<evidence type="ECO:0000256" key="2">
    <source>
        <dbReference type="SAM" id="SignalP"/>
    </source>
</evidence>
<feature type="transmembrane region" description="Helical" evidence="1">
    <location>
        <begin position="182"/>
        <end position="207"/>
    </location>
</feature>
<keyword evidence="1" id="KW-0812">Transmembrane</keyword>
<dbReference type="EMBL" id="JAGEUA010000005">
    <property type="protein sequence ID" value="KAL0978044.1"/>
    <property type="molecule type" value="Genomic_DNA"/>
</dbReference>
<gene>
    <name evidence="3" type="ORF">UPYG_G00165200</name>
</gene>
<feature type="chain" id="PRO_5044856376" evidence="2">
    <location>
        <begin position="21"/>
        <end position="305"/>
    </location>
</feature>
<organism evidence="3 4">
    <name type="scientific">Umbra pygmaea</name>
    <name type="common">Eastern mudminnow</name>
    <dbReference type="NCBI Taxonomy" id="75934"/>
    <lineage>
        <taxon>Eukaryota</taxon>
        <taxon>Metazoa</taxon>
        <taxon>Chordata</taxon>
        <taxon>Craniata</taxon>
        <taxon>Vertebrata</taxon>
        <taxon>Euteleostomi</taxon>
        <taxon>Actinopterygii</taxon>
        <taxon>Neopterygii</taxon>
        <taxon>Teleostei</taxon>
        <taxon>Protacanthopterygii</taxon>
        <taxon>Esociformes</taxon>
        <taxon>Umbridae</taxon>
        <taxon>Umbra</taxon>
    </lineage>
</organism>
<keyword evidence="1" id="KW-0472">Membrane</keyword>
<protein>
    <submittedName>
        <fullName evidence="3">Uncharacterized protein</fullName>
    </submittedName>
</protein>
<sequence length="305" mass="33097">MAAGLLYVVLLLYTFHFIKAQVQKPRISFQRDEENVYITCEIPGHAGNDTSCILYVGEQSERHMPKVFSSKGSRKKQWFCQVVMAKDNLIRRLESVRSKEVSCEYTLSSGPNYFSPRSDGYTFTGHSISNAGEDGTALNKFPVSVGTSPSPTAASSDDIAGGQSSTKSLMKINSQYKNIVELLWPAGVGVASGVGVFLVGLTAFCLCKKTKKNNSQRAQAQNDDHRKYLVMGAMNTGGLVDSGDNSIGFYSVNPSVPSTLIPSGPVGESGSENHNSATYHIYCSIPDRPAALAQPNGRYSFLQEH</sequence>
<keyword evidence="2" id="KW-0732">Signal</keyword>
<comment type="caution">
    <text evidence="3">The sequence shown here is derived from an EMBL/GenBank/DDBJ whole genome shotgun (WGS) entry which is preliminary data.</text>
</comment>
<dbReference type="AlphaFoldDB" id="A0ABD0WME5"/>
<evidence type="ECO:0000313" key="3">
    <source>
        <dbReference type="EMBL" id="KAL0978044.1"/>
    </source>
</evidence>
<evidence type="ECO:0000313" key="4">
    <source>
        <dbReference type="Proteomes" id="UP001557470"/>
    </source>
</evidence>
<reference evidence="3 4" key="1">
    <citation type="submission" date="2024-06" db="EMBL/GenBank/DDBJ databases">
        <authorList>
            <person name="Pan Q."/>
            <person name="Wen M."/>
            <person name="Jouanno E."/>
            <person name="Zahm M."/>
            <person name="Klopp C."/>
            <person name="Cabau C."/>
            <person name="Louis A."/>
            <person name="Berthelot C."/>
            <person name="Parey E."/>
            <person name="Roest Crollius H."/>
            <person name="Montfort J."/>
            <person name="Robinson-Rechavi M."/>
            <person name="Bouchez O."/>
            <person name="Lampietro C."/>
            <person name="Lopez Roques C."/>
            <person name="Donnadieu C."/>
            <person name="Postlethwait J."/>
            <person name="Bobe J."/>
            <person name="Verreycken H."/>
            <person name="Guiguen Y."/>
        </authorList>
    </citation>
    <scope>NUCLEOTIDE SEQUENCE [LARGE SCALE GENOMIC DNA]</scope>
    <source>
        <strain evidence="3">Up_M1</strain>
        <tissue evidence="3">Testis</tissue>
    </source>
</reference>
<keyword evidence="4" id="KW-1185">Reference proteome</keyword>
<accession>A0ABD0WME5</accession>
<evidence type="ECO:0000256" key="1">
    <source>
        <dbReference type="SAM" id="Phobius"/>
    </source>
</evidence>
<keyword evidence="1" id="KW-1133">Transmembrane helix</keyword>
<feature type="signal peptide" evidence="2">
    <location>
        <begin position="1"/>
        <end position="20"/>
    </location>
</feature>